<dbReference type="AlphaFoldDB" id="A0A8J8P2D5"/>
<comment type="caution">
    <text evidence="2">The sequence shown here is derived from an EMBL/GenBank/DDBJ whole genome shotgun (WGS) entry which is preliminary data.</text>
</comment>
<keyword evidence="1" id="KW-1133">Transmembrane helix</keyword>
<dbReference type="EMBL" id="RRYP01001256">
    <property type="protein sequence ID" value="TNV86176.1"/>
    <property type="molecule type" value="Genomic_DNA"/>
</dbReference>
<evidence type="ECO:0000313" key="3">
    <source>
        <dbReference type="Proteomes" id="UP000785679"/>
    </source>
</evidence>
<dbReference type="Proteomes" id="UP000785679">
    <property type="component" value="Unassembled WGS sequence"/>
</dbReference>
<organism evidence="2 3">
    <name type="scientific">Halteria grandinella</name>
    <dbReference type="NCBI Taxonomy" id="5974"/>
    <lineage>
        <taxon>Eukaryota</taxon>
        <taxon>Sar</taxon>
        <taxon>Alveolata</taxon>
        <taxon>Ciliophora</taxon>
        <taxon>Intramacronucleata</taxon>
        <taxon>Spirotrichea</taxon>
        <taxon>Stichotrichia</taxon>
        <taxon>Sporadotrichida</taxon>
        <taxon>Halteriidae</taxon>
        <taxon>Halteria</taxon>
    </lineage>
</organism>
<keyword evidence="3" id="KW-1185">Reference proteome</keyword>
<reference evidence="2" key="1">
    <citation type="submission" date="2019-06" db="EMBL/GenBank/DDBJ databases">
        <authorList>
            <person name="Zheng W."/>
        </authorList>
    </citation>
    <scope>NUCLEOTIDE SEQUENCE</scope>
    <source>
        <strain evidence="2">QDHG01</strain>
    </source>
</reference>
<accession>A0A8J8P2D5</accession>
<keyword evidence="1" id="KW-0472">Membrane</keyword>
<feature type="transmembrane region" description="Helical" evidence="1">
    <location>
        <begin position="6"/>
        <end position="22"/>
    </location>
</feature>
<protein>
    <submittedName>
        <fullName evidence="2">Uncharacterized protein</fullName>
    </submittedName>
</protein>
<evidence type="ECO:0000313" key="2">
    <source>
        <dbReference type="EMBL" id="TNV86176.1"/>
    </source>
</evidence>
<keyword evidence="1" id="KW-0812">Transmembrane</keyword>
<evidence type="ECO:0000256" key="1">
    <source>
        <dbReference type="SAM" id="Phobius"/>
    </source>
</evidence>
<gene>
    <name evidence="2" type="ORF">FGO68_gene11282</name>
</gene>
<name>A0A8J8P2D5_HALGN</name>
<sequence>MLKVVSVVAYFFRVIFISLLLPKPCMQRSLLVLSLFHRNNFRRAQFYASRGFPDRFIFIKPFIYEHVSISFHNNSLLHNFNLRVIAEHPFIRRWEQLSI</sequence>
<proteinExistence type="predicted"/>